<evidence type="ECO:0000259" key="2">
    <source>
        <dbReference type="Pfam" id="PF13462"/>
    </source>
</evidence>
<feature type="domain" description="Thioredoxin-like fold" evidence="2">
    <location>
        <begin position="30"/>
        <end position="219"/>
    </location>
</feature>
<accession>A0A562UMZ8</accession>
<evidence type="ECO:0000313" key="4">
    <source>
        <dbReference type="Proteomes" id="UP000320547"/>
    </source>
</evidence>
<evidence type="ECO:0000313" key="3">
    <source>
        <dbReference type="EMBL" id="TWJ06992.1"/>
    </source>
</evidence>
<dbReference type="EMBL" id="VLLK01000002">
    <property type="protein sequence ID" value="TWJ06992.1"/>
    <property type="molecule type" value="Genomic_DNA"/>
</dbReference>
<proteinExistence type="predicted"/>
<dbReference type="OrthoDB" id="8478320at2"/>
<dbReference type="STRING" id="476157.GCA_001663155_01213"/>
<name>A0A562UMZ8_9SPHN</name>
<protein>
    <submittedName>
        <fullName evidence="3">Thioredoxin-like protein</fullName>
    </submittedName>
</protein>
<comment type="caution">
    <text evidence="3">The sequence shown here is derived from an EMBL/GenBank/DDBJ whole genome shotgun (WGS) entry which is preliminary data.</text>
</comment>
<dbReference type="RefSeq" id="WP_083984710.1">
    <property type="nucleotide sequence ID" value="NZ_CP015963.1"/>
</dbReference>
<dbReference type="InterPro" id="IPR036249">
    <property type="entry name" value="Thioredoxin-like_sf"/>
</dbReference>
<dbReference type="AlphaFoldDB" id="A0A562UMZ8"/>
<dbReference type="CDD" id="cd02972">
    <property type="entry name" value="DsbA_family"/>
    <property type="match status" value="1"/>
</dbReference>
<feature type="signal peptide" evidence="1">
    <location>
        <begin position="1"/>
        <end position="24"/>
    </location>
</feature>
<dbReference type="Pfam" id="PF13462">
    <property type="entry name" value="Thioredoxin_4"/>
    <property type="match status" value="1"/>
</dbReference>
<reference evidence="3 4" key="1">
    <citation type="submission" date="2019-07" db="EMBL/GenBank/DDBJ databases">
        <title>Genomic Encyclopedia of Archaeal and Bacterial Type Strains, Phase II (KMG-II): from individual species to whole genera.</title>
        <authorList>
            <person name="Goeker M."/>
        </authorList>
    </citation>
    <scope>NUCLEOTIDE SEQUENCE [LARGE SCALE GENOMIC DNA]</scope>
    <source>
        <strain evidence="3 4">ATCC BAA-2084</strain>
    </source>
</reference>
<keyword evidence="4" id="KW-1185">Reference proteome</keyword>
<sequence>MKAMKIALLAGAMVCTTGFSTNWAVTVAETPGGHLIGNPEAETKLSEYISYTCGHCATFAREGEPVVKLVYVRSGQVSLEVRHLLRDPIDLTAAMLAHCGPADKFAQNHSVFMLKQSEWLPVAAAATPAQQQRWSNPDRAAARRAIASDLDFYEIMETRGYERIEVDRCLADSAKEAELLQYSRADTARLQLRGTPSFAIDDQLLGGVHSWQQLQGELDARTKPATTQGN</sequence>
<dbReference type="Gene3D" id="1.10.40.110">
    <property type="match status" value="1"/>
</dbReference>
<keyword evidence="1" id="KW-0732">Signal</keyword>
<evidence type="ECO:0000256" key="1">
    <source>
        <dbReference type="SAM" id="SignalP"/>
    </source>
</evidence>
<dbReference type="Proteomes" id="UP000320547">
    <property type="component" value="Unassembled WGS sequence"/>
</dbReference>
<dbReference type="InterPro" id="IPR012336">
    <property type="entry name" value="Thioredoxin-like_fold"/>
</dbReference>
<organism evidence="3 4">
    <name type="scientific">Altererythrobacter ishigakiensis</name>
    <dbReference type="NCBI Taxonomy" id="476157"/>
    <lineage>
        <taxon>Bacteria</taxon>
        <taxon>Pseudomonadati</taxon>
        <taxon>Pseudomonadota</taxon>
        <taxon>Alphaproteobacteria</taxon>
        <taxon>Sphingomonadales</taxon>
        <taxon>Erythrobacteraceae</taxon>
        <taxon>Altererythrobacter</taxon>
    </lineage>
</organism>
<feature type="chain" id="PRO_5022129053" evidence="1">
    <location>
        <begin position="25"/>
        <end position="230"/>
    </location>
</feature>
<dbReference type="Gene3D" id="3.40.30.10">
    <property type="entry name" value="Glutaredoxin"/>
    <property type="match status" value="1"/>
</dbReference>
<gene>
    <name evidence="3" type="ORF">JN10_2538</name>
</gene>
<dbReference type="SUPFAM" id="SSF52833">
    <property type="entry name" value="Thioredoxin-like"/>
    <property type="match status" value="1"/>
</dbReference>